<evidence type="ECO:0000313" key="2">
    <source>
        <dbReference type="EMBL" id="RDX44789.1"/>
    </source>
</evidence>
<reference evidence="2 3" key="1">
    <citation type="journal article" date="2018" name="Biotechnol. Biofuels">
        <title>Integrative visual omics of the white-rot fungus Polyporus brumalis exposes the biotechnological potential of its oxidative enzymes for delignifying raw plant biomass.</title>
        <authorList>
            <person name="Miyauchi S."/>
            <person name="Rancon A."/>
            <person name="Drula E."/>
            <person name="Hage H."/>
            <person name="Chaduli D."/>
            <person name="Favel A."/>
            <person name="Grisel S."/>
            <person name="Henrissat B."/>
            <person name="Herpoel-Gimbert I."/>
            <person name="Ruiz-Duenas F.J."/>
            <person name="Chevret D."/>
            <person name="Hainaut M."/>
            <person name="Lin J."/>
            <person name="Wang M."/>
            <person name="Pangilinan J."/>
            <person name="Lipzen A."/>
            <person name="Lesage-Meessen L."/>
            <person name="Navarro D."/>
            <person name="Riley R."/>
            <person name="Grigoriev I.V."/>
            <person name="Zhou S."/>
            <person name="Raouche S."/>
            <person name="Rosso M.N."/>
        </authorList>
    </citation>
    <scope>NUCLEOTIDE SEQUENCE [LARGE SCALE GENOMIC DNA]</scope>
    <source>
        <strain evidence="2 3">BRFM 1820</strain>
    </source>
</reference>
<keyword evidence="3" id="KW-1185">Reference proteome</keyword>
<feature type="compositionally biased region" description="Basic and acidic residues" evidence="1">
    <location>
        <begin position="137"/>
        <end position="151"/>
    </location>
</feature>
<feature type="region of interest" description="Disordered" evidence="1">
    <location>
        <begin position="209"/>
        <end position="238"/>
    </location>
</feature>
<dbReference type="Proteomes" id="UP000256964">
    <property type="component" value="Unassembled WGS sequence"/>
</dbReference>
<dbReference type="AlphaFoldDB" id="A0A371CWZ1"/>
<dbReference type="EMBL" id="KZ857445">
    <property type="protein sequence ID" value="RDX44789.1"/>
    <property type="molecule type" value="Genomic_DNA"/>
</dbReference>
<feature type="region of interest" description="Disordered" evidence="1">
    <location>
        <begin position="51"/>
        <end position="75"/>
    </location>
</feature>
<organism evidence="2 3">
    <name type="scientific">Lentinus brumalis</name>
    <dbReference type="NCBI Taxonomy" id="2498619"/>
    <lineage>
        <taxon>Eukaryota</taxon>
        <taxon>Fungi</taxon>
        <taxon>Dikarya</taxon>
        <taxon>Basidiomycota</taxon>
        <taxon>Agaricomycotina</taxon>
        <taxon>Agaricomycetes</taxon>
        <taxon>Polyporales</taxon>
        <taxon>Polyporaceae</taxon>
        <taxon>Lentinus</taxon>
    </lineage>
</organism>
<evidence type="ECO:0000313" key="3">
    <source>
        <dbReference type="Proteomes" id="UP000256964"/>
    </source>
</evidence>
<feature type="compositionally biased region" description="Low complexity" evidence="1">
    <location>
        <begin position="210"/>
        <end position="230"/>
    </location>
</feature>
<protein>
    <submittedName>
        <fullName evidence="2">Uncharacterized protein</fullName>
    </submittedName>
</protein>
<sequence length="377" mass="41657">MWAELCGIGLGYWYRLFARLTAPARHADVASNDMLWDRLNQIMYSIGEVKDEDADTGTQDGHQAPFGFGQEIPDTPKRNLQAAYQAAVLPTGKRNHVSSDARPTRTTPKLSIPSRTRHGARRHDERRHDAPTSPSHLDNRDAPHDKARPDSRPSSPTPEDMNPFQNETCHGQSSPQETPFNTPRLHTAIVAAGTADERLELETECFDVGSPSATKTSATTTSASRSYSGAQSRSRTSVHRCVQAAAGAYTVYATPRPPRELEGDRLGHAERGQPGGGAFLLFRAFRHQQHSPGPPQHLLPSILGYFDPPSAFPVIQIPNMRRQYCDDSYASRCVGCALRMRIQRYPTCNDTNVPYLNVQPPSQHALGTAGRRQAARF</sequence>
<feature type="compositionally biased region" description="Polar residues" evidence="1">
    <location>
        <begin position="163"/>
        <end position="181"/>
    </location>
</feature>
<accession>A0A371CWZ1</accession>
<gene>
    <name evidence="2" type="ORF">OH76DRAFT_1421161</name>
</gene>
<name>A0A371CWZ1_9APHY</name>
<evidence type="ECO:0000256" key="1">
    <source>
        <dbReference type="SAM" id="MobiDB-lite"/>
    </source>
</evidence>
<feature type="region of interest" description="Disordered" evidence="1">
    <location>
        <begin position="87"/>
        <end position="181"/>
    </location>
</feature>
<proteinExistence type="predicted"/>